<organism evidence="4 5">
    <name type="scientific">Mortierella polycephala</name>
    <dbReference type="NCBI Taxonomy" id="41804"/>
    <lineage>
        <taxon>Eukaryota</taxon>
        <taxon>Fungi</taxon>
        <taxon>Fungi incertae sedis</taxon>
        <taxon>Mucoromycota</taxon>
        <taxon>Mortierellomycotina</taxon>
        <taxon>Mortierellomycetes</taxon>
        <taxon>Mortierellales</taxon>
        <taxon>Mortierellaceae</taxon>
        <taxon>Mortierella</taxon>
    </lineage>
</organism>
<dbReference type="InterPro" id="IPR001810">
    <property type="entry name" value="F-box_dom"/>
</dbReference>
<feature type="region of interest" description="Disordered" evidence="1">
    <location>
        <begin position="676"/>
        <end position="702"/>
    </location>
</feature>
<feature type="domain" description="F-box" evidence="2">
    <location>
        <begin position="147"/>
        <end position="189"/>
    </location>
</feature>
<dbReference type="SUPFAM" id="SSF81383">
    <property type="entry name" value="F-box domain"/>
    <property type="match status" value="1"/>
</dbReference>
<dbReference type="InterPro" id="IPR036047">
    <property type="entry name" value="F-box-like_dom_sf"/>
</dbReference>
<evidence type="ECO:0000313" key="5">
    <source>
        <dbReference type="Proteomes" id="UP000726737"/>
    </source>
</evidence>
<dbReference type="InterPro" id="IPR057207">
    <property type="entry name" value="FBXL15_LRR"/>
</dbReference>
<feature type="compositionally biased region" description="Polar residues" evidence="1">
    <location>
        <begin position="90"/>
        <end position="99"/>
    </location>
</feature>
<evidence type="ECO:0000256" key="1">
    <source>
        <dbReference type="SAM" id="MobiDB-lite"/>
    </source>
</evidence>
<dbReference type="GO" id="GO:0031146">
    <property type="term" value="P:SCF-dependent proteasomal ubiquitin-dependent protein catabolic process"/>
    <property type="evidence" value="ECO:0007669"/>
    <property type="project" value="TreeGrafter"/>
</dbReference>
<dbReference type="Gene3D" id="3.80.10.10">
    <property type="entry name" value="Ribonuclease Inhibitor"/>
    <property type="match status" value="2"/>
</dbReference>
<feature type="region of interest" description="Disordered" evidence="1">
    <location>
        <begin position="862"/>
        <end position="909"/>
    </location>
</feature>
<feature type="compositionally biased region" description="Low complexity" evidence="1">
    <location>
        <begin position="801"/>
        <end position="822"/>
    </location>
</feature>
<dbReference type="GO" id="GO:0019005">
    <property type="term" value="C:SCF ubiquitin ligase complex"/>
    <property type="evidence" value="ECO:0007669"/>
    <property type="project" value="TreeGrafter"/>
</dbReference>
<feature type="region of interest" description="Disordered" evidence="1">
    <location>
        <begin position="21"/>
        <end position="47"/>
    </location>
</feature>
<dbReference type="Pfam" id="PF12937">
    <property type="entry name" value="F-box-like"/>
    <property type="match status" value="1"/>
</dbReference>
<feature type="domain" description="F-box/LRR-repeat protein 15-like leucin rich repeat" evidence="3">
    <location>
        <begin position="315"/>
        <end position="511"/>
    </location>
</feature>
<reference evidence="4" key="1">
    <citation type="journal article" date="2020" name="Fungal Divers.">
        <title>Resolving the Mortierellaceae phylogeny through synthesis of multi-gene phylogenetics and phylogenomics.</title>
        <authorList>
            <person name="Vandepol N."/>
            <person name="Liber J."/>
            <person name="Desiro A."/>
            <person name="Na H."/>
            <person name="Kennedy M."/>
            <person name="Barry K."/>
            <person name="Grigoriev I.V."/>
            <person name="Miller A.N."/>
            <person name="O'Donnell K."/>
            <person name="Stajich J.E."/>
            <person name="Bonito G."/>
        </authorList>
    </citation>
    <scope>NUCLEOTIDE SEQUENCE</scope>
    <source>
        <strain evidence="4">KOD948</strain>
    </source>
</reference>
<dbReference type="Proteomes" id="UP000726737">
    <property type="component" value="Unassembled WGS sequence"/>
</dbReference>
<dbReference type="PANTHER" id="PTHR13318">
    <property type="entry name" value="PARTNER OF PAIRED, ISOFORM B-RELATED"/>
    <property type="match status" value="1"/>
</dbReference>
<dbReference type="InterPro" id="IPR032675">
    <property type="entry name" value="LRR_dom_sf"/>
</dbReference>
<dbReference type="SUPFAM" id="SSF52047">
    <property type="entry name" value="RNI-like"/>
    <property type="match status" value="1"/>
</dbReference>
<protein>
    <submittedName>
        <fullName evidence="4">SCF ubiquitin ligase complex subunit</fullName>
    </submittedName>
</protein>
<evidence type="ECO:0000259" key="3">
    <source>
        <dbReference type="Pfam" id="PF25372"/>
    </source>
</evidence>
<accession>A0A9P6Q5K5</accession>
<gene>
    <name evidence="4" type="primary">GRR1_1</name>
    <name evidence="4" type="ORF">BG011_002334</name>
</gene>
<dbReference type="Pfam" id="PF25372">
    <property type="entry name" value="DUF7885"/>
    <property type="match status" value="1"/>
</dbReference>
<proteinExistence type="predicted"/>
<keyword evidence="4" id="KW-0436">Ligase</keyword>
<keyword evidence="5" id="KW-1185">Reference proteome</keyword>
<comment type="caution">
    <text evidence="4">The sequence shown here is derived from an EMBL/GenBank/DDBJ whole genome shotgun (WGS) entry which is preliminary data.</text>
</comment>
<feature type="region of interest" description="Disordered" evidence="1">
    <location>
        <begin position="795"/>
        <end position="842"/>
    </location>
</feature>
<feature type="compositionally biased region" description="Low complexity" evidence="1">
    <location>
        <begin position="21"/>
        <end position="37"/>
    </location>
</feature>
<sequence length="909" mass="99528">MSWTLAIPIADTIQPHAVIPTSASASSTHSQSATATTVPQTSNALSVSKDKTKDLAEIYHYPYSTSDCQNNDDIDMGMCKGNVNSNDNDCTSDSVNELSIRSVPSSPSPPSSHQVQHREQPEEQQGQAEEHPQRQQDMSTRKQYPIIPSELIFHIFKFLTVPQDLRSATLVCKLWCSCGVELLWSRPALSSMTLVHKLSQTMVLDPRTETIFPYPDYIRRLNFSFVAKELTDEVLARFQCCNRLERLLLPRAIKTTAEGLKQILEVGHGLHSLDLSDIPAVTDDVLKHVARYCPKLHTLYLAECFDLTDEAIVKLATSCPSLKRIGLKNCVLLTDRSILALTQHCRQLMEMDLTRCNLITNTAIQSVFQKLPHIRDINMTLLPNLTDQAFAFIPFAGTTTSASLPAVRYDQLRVLNLSLCDHITDEALARIIPAAPRLRNLVLTKCDRITDVGVCVIKVLGKHLHHLHLGHCSKLTDRAIITLAQHCTRIRYLDLACCSKLTDAAVFALAQLPKLRRIGLVKCSNITDHGIYALLVSQVVPQTLERVHLSYCVNLSDTAVAALVEQCARLTHLSVTGVPAFMSPRYQQFCRVSPTEFTARQREVFCVFSGKGVRELRQFMRENPTMTASTISSIQGSYRIMGSTVASMVAGGPHSSAILAHLGLTLRESEAHGQNLAAAAESSNVVSNGTGDGLGSSASGSSDVSEVSSAVALPVSVQSLVTDISPSQLFQQEVQEEGTLGVLTMEQQMEEPEQVELRDAEEDYIMPHGDRNYQPHHPHLHVYKASQHLYNNDEVAKGQGSSSSSTSLSPSSTPPLLLSTSSEANSPDTPCPFFQSGRSPHPAAATTALGLLQDHGTPLKRDAIHTQDVRMVTPDPVEREQGQGDSEDGQGCSGGGGHGILTEYEEVNE</sequence>
<dbReference type="AlphaFoldDB" id="A0A9P6Q5K5"/>
<name>A0A9P6Q5K5_9FUNG</name>
<evidence type="ECO:0000313" key="4">
    <source>
        <dbReference type="EMBL" id="KAG0259883.1"/>
    </source>
</evidence>
<dbReference type="InterPro" id="IPR006553">
    <property type="entry name" value="Leu-rich_rpt_Cys-con_subtyp"/>
</dbReference>
<dbReference type="EMBL" id="JAAAJA010000172">
    <property type="protein sequence ID" value="KAG0259883.1"/>
    <property type="molecule type" value="Genomic_DNA"/>
</dbReference>
<dbReference type="Gene3D" id="1.20.1280.50">
    <property type="match status" value="1"/>
</dbReference>
<dbReference type="GO" id="GO:0016874">
    <property type="term" value="F:ligase activity"/>
    <property type="evidence" value="ECO:0007669"/>
    <property type="project" value="UniProtKB-KW"/>
</dbReference>
<feature type="region of interest" description="Disordered" evidence="1">
    <location>
        <begin position="90"/>
        <end position="141"/>
    </location>
</feature>
<evidence type="ECO:0000259" key="2">
    <source>
        <dbReference type="Pfam" id="PF12937"/>
    </source>
</evidence>
<dbReference type="SMART" id="SM00367">
    <property type="entry name" value="LRR_CC"/>
    <property type="match status" value="10"/>
</dbReference>
<dbReference type="OrthoDB" id="10257471at2759"/>